<dbReference type="InterPro" id="IPR000651">
    <property type="entry name" value="Ras-like_Gua-exchang_fac_N"/>
</dbReference>
<dbReference type="InterPro" id="IPR008937">
    <property type="entry name" value="Ras-like_GEF"/>
</dbReference>
<dbReference type="CDD" id="cd06224">
    <property type="entry name" value="REM"/>
    <property type="match status" value="1"/>
</dbReference>
<feature type="region of interest" description="Disordered" evidence="3">
    <location>
        <begin position="457"/>
        <end position="484"/>
    </location>
</feature>
<feature type="compositionally biased region" description="Polar residues" evidence="3">
    <location>
        <begin position="474"/>
        <end position="484"/>
    </location>
</feature>
<feature type="domain" description="Ras-associating" evidence="5">
    <location>
        <begin position="680"/>
        <end position="767"/>
    </location>
</feature>
<keyword evidence="9" id="KW-1185">Reference proteome</keyword>
<dbReference type="InterPro" id="IPR003349">
    <property type="entry name" value="JmjN"/>
</dbReference>
<reference evidence="8" key="1">
    <citation type="submission" date="2022-03" db="EMBL/GenBank/DDBJ databases">
        <authorList>
            <person name="Alioto T."/>
            <person name="Alioto T."/>
            <person name="Gomez Garrido J."/>
        </authorList>
    </citation>
    <scope>NUCLEOTIDE SEQUENCE</scope>
</reference>
<dbReference type="SMART" id="SM00147">
    <property type="entry name" value="RasGEF"/>
    <property type="match status" value="1"/>
</dbReference>
<evidence type="ECO:0000256" key="3">
    <source>
        <dbReference type="SAM" id="MobiDB-lite"/>
    </source>
</evidence>
<dbReference type="SUPFAM" id="SSF54236">
    <property type="entry name" value="Ubiquitin-like"/>
    <property type="match status" value="1"/>
</dbReference>
<evidence type="ECO:0000256" key="2">
    <source>
        <dbReference type="PROSITE-ProRule" id="PRU00168"/>
    </source>
</evidence>
<dbReference type="PROSITE" id="PS50009">
    <property type="entry name" value="RASGEF_CAT"/>
    <property type="match status" value="1"/>
</dbReference>
<dbReference type="PROSITE" id="PS00720">
    <property type="entry name" value="RASGEF"/>
    <property type="match status" value="1"/>
</dbReference>
<dbReference type="PROSITE" id="PS50212">
    <property type="entry name" value="RASGEF_NTER"/>
    <property type="match status" value="1"/>
</dbReference>
<dbReference type="Gene3D" id="1.10.840.10">
    <property type="entry name" value="Ras guanine-nucleotide exchange factors catalytic domain"/>
    <property type="match status" value="1"/>
</dbReference>
<feature type="domain" description="Ras-GEF" evidence="4">
    <location>
        <begin position="305"/>
        <end position="572"/>
    </location>
</feature>
<keyword evidence="1 2" id="KW-0344">Guanine-nucleotide releasing factor</keyword>
<dbReference type="InterPro" id="IPR000159">
    <property type="entry name" value="RA_dom"/>
</dbReference>
<dbReference type="GO" id="GO:0005886">
    <property type="term" value="C:plasma membrane"/>
    <property type="evidence" value="ECO:0007669"/>
    <property type="project" value="TreeGrafter"/>
</dbReference>
<dbReference type="AlphaFoldDB" id="A0AAD1RJR2"/>
<dbReference type="PROSITE" id="PS50200">
    <property type="entry name" value="RA"/>
    <property type="match status" value="1"/>
</dbReference>
<sequence length="769" mass="87297">MQRIFTSKNDNYNKLHSLRNSSSERAGYEGRIPGAVRGIIKVREKQILEIFTMFGDPELRANFSLELDMSWGVVLRAYRSLTPEGKEDNGNKNPLQEWGEEIEDGAIYGVTLRRVRTETPPEDNLAVPSCPGYVHYKTCKVRSLRAGTLQKLVENLLVEYQGTDTAYVPTFLSTYRSFTNPQKVLELLLDRRLEKVGNEETLPPGSPVPDVLRVQRVIRGILQTWLETHPQDFLDTPQCLHLISSYLTHDSRETSNHLLHLVQSLEEEGKQDVTLQEWRLSTQPSEHNKESADASGNIPELLSYPSQEVAEQLTLIDVDLFQRLQTCHCLGSIWSQRDKKENRHVAPSVRATVAQFNAVTACVTASVLNDIQLRPQQRAKVLEKWIGIAQHCRFLRNFSSLRAILSALQSNSIYRLKRTWASVSRDNLMVFHKLSAIFSDENNHEMSREILNKDEIPLRRTHSARNEPRPLRRSASQVHSSRPTQGTVPYLGTFLTDLIMLDTALPDFVEGGLINFEKRRKEHDVLAKIQKLQLTCRHYVLTRKPEFIQSFYAHRQLTEDQSYRISRTIEPPADSCPNSPRIRRKLTKRFSSLLLGSEVFGPKLNGERVSPSGSCSSCEIDEGLIAALIPAESASSQNFTEPLTPPATPIRDDLSRPVSSPRSPVSPSCALPVYNQQIADLCIIRVSMENTHGNLYKSILLTSQDKSRVVIQRALHKHNIESCQPDDFQLVQILSEGKELTIPDSANVYYAMNTSANFDFVLRRRVKES</sequence>
<dbReference type="PANTHER" id="PTHR23113:SF220">
    <property type="entry name" value="RAL GUANINE NUCLEOTIDE DISSOCIATION STIMULATOR-LIKE 3"/>
    <property type="match status" value="1"/>
</dbReference>
<evidence type="ECO:0000259" key="5">
    <source>
        <dbReference type="PROSITE" id="PS50200"/>
    </source>
</evidence>
<dbReference type="SUPFAM" id="SSF48366">
    <property type="entry name" value="Ras GEF"/>
    <property type="match status" value="1"/>
</dbReference>
<dbReference type="Gene3D" id="3.10.20.90">
    <property type="entry name" value="Phosphatidylinositol 3-kinase Catalytic Subunit, Chain A, domain 1"/>
    <property type="match status" value="1"/>
</dbReference>
<dbReference type="SMART" id="SM00314">
    <property type="entry name" value="RA"/>
    <property type="match status" value="1"/>
</dbReference>
<dbReference type="Proteomes" id="UP001295444">
    <property type="component" value="Chromosome 03"/>
</dbReference>
<organism evidence="8 9">
    <name type="scientific">Pelobates cultripes</name>
    <name type="common">Western spadefoot toad</name>
    <dbReference type="NCBI Taxonomy" id="61616"/>
    <lineage>
        <taxon>Eukaryota</taxon>
        <taxon>Metazoa</taxon>
        <taxon>Chordata</taxon>
        <taxon>Craniata</taxon>
        <taxon>Vertebrata</taxon>
        <taxon>Euteleostomi</taxon>
        <taxon>Amphibia</taxon>
        <taxon>Batrachia</taxon>
        <taxon>Anura</taxon>
        <taxon>Pelobatoidea</taxon>
        <taxon>Pelobatidae</taxon>
        <taxon>Pelobates</taxon>
    </lineage>
</organism>
<gene>
    <name evidence="8" type="ORF">PECUL_23A012003</name>
</gene>
<evidence type="ECO:0000259" key="6">
    <source>
        <dbReference type="PROSITE" id="PS50212"/>
    </source>
</evidence>
<feature type="region of interest" description="Disordered" evidence="3">
    <location>
        <begin position="636"/>
        <end position="663"/>
    </location>
</feature>
<name>A0AAD1RJR2_PELCU</name>
<dbReference type="GO" id="GO:0005085">
    <property type="term" value="F:guanyl-nucleotide exchange factor activity"/>
    <property type="evidence" value="ECO:0007669"/>
    <property type="project" value="UniProtKB-KW"/>
</dbReference>
<feature type="compositionally biased region" description="Basic and acidic residues" evidence="3">
    <location>
        <begin position="457"/>
        <end position="470"/>
    </location>
</feature>
<dbReference type="EMBL" id="OW240914">
    <property type="protein sequence ID" value="CAH2272967.1"/>
    <property type="molecule type" value="Genomic_DNA"/>
</dbReference>
<evidence type="ECO:0000256" key="1">
    <source>
        <dbReference type="ARBA" id="ARBA00022658"/>
    </source>
</evidence>
<evidence type="ECO:0000259" key="7">
    <source>
        <dbReference type="PROSITE" id="PS51183"/>
    </source>
</evidence>
<dbReference type="InterPro" id="IPR019804">
    <property type="entry name" value="Ras_G-nucl-exch_fac_CS"/>
</dbReference>
<dbReference type="SMART" id="SM00229">
    <property type="entry name" value="RasGEFN"/>
    <property type="match status" value="1"/>
</dbReference>
<feature type="domain" description="N-terminal Ras-GEF" evidence="6">
    <location>
        <begin position="140"/>
        <end position="270"/>
    </location>
</feature>
<evidence type="ECO:0000313" key="9">
    <source>
        <dbReference type="Proteomes" id="UP001295444"/>
    </source>
</evidence>
<dbReference type="Pfam" id="PF00788">
    <property type="entry name" value="RA"/>
    <property type="match status" value="1"/>
</dbReference>
<dbReference type="Gene3D" id="1.20.870.10">
    <property type="entry name" value="Son of sevenless (SoS) protein Chain: S domain 1"/>
    <property type="match status" value="1"/>
</dbReference>
<protein>
    <submittedName>
        <fullName evidence="8">Ral guanine nucleotide dissociation stimulator-like 3 isoform X1</fullName>
    </submittedName>
</protein>
<feature type="domain" description="JmjN" evidence="7">
    <location>
        <begin position="168"/>
        <end position="210"/>
    </location>
</feature>
<dbReference type="GO" id="GO:0007265">
    <property type="term" value="P:Ras protein signal transduction"/>
    <property type="evidence" value="ECO:0007669"/>
    <property type="project" value="TreeGrafter"/>
</dbReference>
<dbReference type="PROSITE" id="PS51183">
    <property type="entry name" value="JMJN"/>
    <property type="match status" value="1"/>
</dbReference>
<evidence type="ECO:0000313" key="8">
    <source>
        <dbReference type="EMBL" id="CAH2272967.1"/>
    </source>
</evidence>
<dbReference type="Pfam" id="PF00617">
    <property type="entry name" value="RasGEF"/>
    <property type="match status" value="1"/>
</dbReference>
<evidence type="ECO:0000259" key="4">
    <source>
        <dbReference type="PROSITE" id="PS50009"/>
    </source>
</evidence>
<accession>A0AAD1RJR2</accession>
<dbReference type="CDD" id="cd00155">
    <property type="entry name" value="RasGEF"/>
    <property type="match status" value="1"/>
</dbReference>
<proteinExistence type="predicted"/>
<dbReference type="PANTHER" id="PTHR23113">
    <property type="entry name" value="GUANINE NUCLEOTIDE EXCHANGE FACTOR"/>
    <property type="match status" value="1"/>
</dbReference>
<dbReference type="InterPro" id="IPR001895">
    <property type="entry name" value="RASGEF_cat_dom"/>
</dbReference>
<dbReference type="InterPro" id="IPR023578">
    <property type="entry name" value="Ras_GEF_dom_sf"/>
</dbReference>
<dbReference type="Pfam" id="PF00618">
    <property type="entry name" value="RasGEF_N"/>
    <property type="match status" value="1"/>
</dbReference>
<dbReference type="InterPro" id="IPR036964">
    <property type="entry name" value="RASGEF_cat_dom_sf"/>
</dbReference>
<dbReference type="InterPro" id="IPR029071">
    <property type="entry name" value="Ubiquitin-like_domsf"/>
</dbReference>